<comment type="caution">
    <text evidence="2">The sequence shown here is derived from an EMBL/GenBank/DDBJ whole genome shotgun (WGS) entry which is preliminary data.</text>
</comment>
<proteinExistence type="predicted"/>
<dbReference type="AlphaFoldDB" id="A0A8X6LP90"/>
<dbReference type="EMBL" id="BMAO01017430">
    <property type="protein sequence ID" value="GFR15612.1"/>
    <property type="molecule type" value="Genomic_DNA"/>
</dbReference>
<organism evidence="2 3">
    <name type="scientific">Trichonephila clavata</name>
    <name type="common">Joro spider</name>
    <name type="synonym">Nephila clavata</name>
    <dbReference type="NCBI Taxonomy" id="2740835"/>
    <lineage>
        <taxon>Eukaryota</taxon>
        <taxon>Metazoa</taxon>
        <taxon>Ecdysozoa</taxon>
        <taxon>Arthropoda</taxon>
        <taxon>Chelicerata</taxon>
        <taxon>Arachnida</taxon>
        <taxon>Araneae</taxon>
        <taxon>Araneomorphae</taxon>
        <taxon>Entelegynae</taxon>
        <taxon>Araneoidea</taxon>
        <taxon>Nephilidae</taxon>
        <taxon>Trichonephila</taxon>
    </lineage>
</organism>
<accession>A0A8X6LP90</accession>
<evidence type="ECO:0000313" key="3">
    <source>
        <dbReference type="Proteomes" id="UP000887116"/>
    </source>
</evidence>
<evidence type="ECO:0000256" key="1">
    <source>
        <dbReference type="SAM" id="MobiDB-lite"/>
    </source>
</evidence>
<reference evidence="2" key="1">
    <citation type="submission" date="2020-07" db="EMBL/GenBank/DDBJ databases">
        <title>Multicomponent nature underlies the extraordinary mechanical properties of spider dragline silk.</title>
        <authorList>
            <person name="Kono N."/>
            <person name="Nakamura H."/>
            <person name="Mori M."/>
            <person name="Yoshida Y."/>
            <person name="Ohtoshi R."/>
            <person name="Malay A.D."/>
            <person name="Moran D.A.P."/>
            <person name="Tomita M."/>
            <person name="Numata K."/>
            <person name="Arakawa K."/>
        </authorList>
    </citation>
    <scope>NUCLEOTIDE SEQUENCE</scope>
</reference>
<evidence type="ECO:0000313" key="2">
    <source>
        <dbReference type="EMBL" id="GFR15612.1"/>
    </source>
</evidence>
<gene>
    <name evidence="2" type="ORF">TNCT_92691</name>
</gene>
<feature type="region of interest" description="Disordered" evidence="1">
    <location>
        <begin position="72"/>
        <end position="95"/>
    </location>
</feature>
<protein>
    <submittedName>
        <fullName evidence="2">Uncharacterized protein</fullName>
    </submittedName>
</protein>
<dbReference type="Proteomes" id="UP000887116">
    <property type="component" value="Unassembled WGS sequence"/>
</dbReference>
<name>A0A8X6LP90_TRICU</name>
<keyword evidence="3" id="KW-1185">Reference proteome</keyword>
<sequence length="95" mass="10860">MHLKVITNLPLSAIIRKQVITPNFCCHNRYRGSVLIKQTQEREGQSLLTPSVLHAWYTMIYLNGHLNTNQSLNGFQQMPKATDKSGSTRKNARHL</sequence>